<dbReference type="PANTHER" id="PTHR33231">
    <property type="entry name" value="30S RIBOSOMAL PROTEIN"/>
    <property type="match status" value="1"/>
</dbReference>
<dbReference type="Gene3D" id="3.30.505.50">
    <property type="entry name" value="Sigma 54 modulation/S30EA ribosomal protein, C-terminal domain"/>
    <property type="match status" value="1"/>
</dbReference>
<proteinExistence type="predicted"/>
<dbReference type="CDD" id="cd00552">
    <property type="entry name" value="RaiA"/>
    <property type="match status" value="1"/>
</dbReference>
<evidence type="ECO:0000256" key="1">
    <source>
        <dbReference type="ARBA" id="ARBA00022845"/>
    </source>
</evidence>
<protein>
    <recommendedName>
        <fullName evidence="3">Ribosome hibernation promoting factor</fullName>
    </recommendedName>
</protein>
<reference evidence="5" key="1">
    <citation type="submission" date="2021-02" db="EMBL/GenBank/DDBJ databases">
        <title>Sulfurospirillum tamanensis sp. nov.</title>
        <authorList>
            <person name="Frolova A."/>
            <person name="Merkel A."/>
            <person name="Slobodkin A."/>
        </authorList>
    </citation>
    <scope>NUCLEOTIDE SEQUENCE</scope>
    <source>
        <strain evidence="5">T05b</strain>
    </source>
</reference>
<comment type="caution">
    <text evidence="5">The sequence shown here is derived from an EMBL/GenBank/DDBJ whole genome shotgun (WGS) entry which is preliminary data.</text>
</comment>
<dbReference type="RefSeq" id="WP_205458282.1">
    <property type="nucleotide sequence ID" value="NZ_JAFHKK010000004.1"/>
</dbReference>
<feature type="domain" description="Sigma 54 modulation/S30EA ribosomal protein C-terminal" evidence="4">
    <location>
        <begin position="121"/>
        <end position="173"/>
    </location>
</feature>
<organism evidence="5 6">
    <name type="scientific">Sulfurospirillum tamanense</name>
    <dbReference type="NCBI Taxonomy" id="2813362"/>
    <lineage>
        <taxon>Bacteria</taxon>
        <taxon>Pseudomonadati</taxon>
        <taxon>Campylobacterota</taxon>
        <taxon>Epsilonproteobacteria</taxon>
        <taxon>Campylobacterales</taxon>
        <taxon>Sulfurospirillaceae</taxon>
        <taxon>Sulfurospirillum</taxon>
    </lineage>
</organism>
<evidence type="ECO:0000256" key="3">
    <source>
        <dbReference type="ARBA" id="ARBA00041148"/>
    </source>
</evidence>
<dbReference type="InterPro" id="IPR003489">
    <property type="entry name" value="RHF/RaiA"/>
</dbReference>
<dbReference type="PANTHER" id="PTHR33231:SF1">
    <property type="entry name" value="30S RIBOSOMAL PROTEIN"/>
    <property type="match status" value="1"/>
</dbReference>
<dbReference type="Pfam" id="PF02482">
    <property type="entry name" value="Ribosomal_S30AE"/>
    <property type="match status" value="1"/>
</dbReference>
<comment type="subunit">
    <text evidence="2">Associates exclusively with 100S ribosomes, which are dimers of 70S ribosomes.</text>
</comment>
<evidence type="ECO:0000313" key="5">
    <source>
        <dbReference type="EMBL" id="MBN2963814.1"/>
    </source>
</evidence>
<dbReference type="SUPFAM" id="SSF69754">
    <property type="entry name" value="Ribosome binding protein Y (YfiA homologue)"/>
    <property type="match status" value="1"/>
</dbReference>
<gene>
    <name evidence="5" type="primary">raiA</name>
    <name evidence="5" type="ORF">JWV37_03385</name>
</gene>
<dbReference type="Gene3D" id="3.30.160.100">
    <property type="entry name" value="Ribosome hibernation promotion factor-like"/>
    <property type="match status" value="1"/>
</dbReference>
<keyword evidence="6" id="KW-1185">Reference proteome</keyword>
<reference evidence="5" key="2">
    <citation type="submission" date="2021-02" db="EMBL/GenBank/DDBJ databases">
        <authorList>
            <person name="Merkel A.Y."/>
        </authorList>
    </citation>
    <scope>NUCLEOTIDE SEQUENCE</scope>
    <source>
        <strain evidence="5">T05b</strain>
    </source>
</reference>
<name>A0ABS2WQ85_9BACT</name>
<dbReference type="NCBIfam" id="TIGR00741">
    <property type="entry name" value="yfiA"/>
    <property type="match status" value="1"/>
</dbReference>
<dbReference type="Proteomes" id="UP000703590">
    <property type="component" value="Unassembled WGS sequence"/>
</dbReference>
<evidence type="ECO:0000256" key="2">
    <source>
        <dbReference type="ARBA" id="ARBA00038695"/>
    </source>
</evidence>
<dbReference type="InterPro" id="IPR038416">
    <property type="entry name" value="Ribosom_S30AE_C_sf"/>
</dbReference>
<dbReference type="InterPro" id="IPR032528">
    <property type="entry name" value="Ribosom_S30AE_C"/>
</dbReference>
<evidence type="ECO:0000313" key="6">
    <source>
        <dbReference type="Proteomes" id="UP000703590"/>
    </source>
</evidence>
<dbReference type="EMBL" id="JAFHKK010000004">
    <property type="protein sequence ID" value="MBN2963814.1"/>
    <property type="molecule type" value="Genomic_DNA"/>
</dbReference>
<sequence length="174" mass="19830">MNTSIVGKQFELTEAIKGYIEGGFDSLSKYSLDIISARAVITADEKKGRKGFGVELIINLAHMDTVVIKQKEKDLYAAVDLAVERAKKVLRRHHDKVTAHRTKTEETPSVKEVAEKIDGVDEIVPMELDLYKPMEIEEALEKLKESGRQFLVFNDQEAKLRVLYKRTDEKFGLY</sequence>
<keyword evidence="1" id="KW-0810">Translation regulation</keyword>
<evidence type="ECO:0000259" key="4">
    <source>
        <dbReference type="Pfam" id="PF16321"/>
    </source>
</evidence>
<dbReference type="InterPro" id="IPR036567">
    <property type="entry name" value="RHF-like"/>
</dbReference>
<dbReference type="Pfam" id="PF16321">
    <property type="entry name" value="Ribosom_S30AE_C"/>
    <property type="match status" value="1"/>
</dbReference>
<accession>A0ABS2WQ85</accession>
<dbReference type="InterPro" id="IPR050574">
    <property type="entry name" value="HPF/YfiA_ribosome-assoc"/>
</dbReference>